<evidence type="ECO:0000313" key="1">
    <source>
        <dbReference type="EMBL" id="KAK7601398.1"/>
    </source>
</evidence>
<reference evidence="1 2" key="1">
    <citation type="submission" date="2024-03" db="EMBL/GenBank/DDBJ databases">
        <title>Adaptation during the transition from Ophiocordyceps entomopathogen to insect associate is accompanied by gene loss and intensified selection.</title>
        <authorList>
            <person name="Ward C.M."/>
            <person name="Onetto C.A."/>
            <person name="Borneman A.R."/>
        </authorList>
    </citation>
    <scope>NUCLEOTIDE SEQUENCE [LARGE SCALE GENOMIC DNA]</scope>
    <source>
        <strain evidence="1">AWRI1</strain>
        <tissue evidence="1">Single Adult Female</tissue>
    </source>
</reference>
<name>A0AAN9Y699_9HEMI</name>
<gene>
    <name evidence="1" type="ORF">V9T40_008839</name>
</gene>
<dbReference type="Proteomes" id="UP001367676">
    <property type="component" value="Unassembled WGS sequence"/>
</dbReference>
<dbReference type="AlphaFoldDB" id="A0AAN9Y699"/>
<evidence type="ECO:0000313" key="2">
    <source>
        <dbReference type="Proteomes" id="UP001367676"/>
    </source>
</evidence>
<dbReference type="EMBL" id="JBBCAQ010000010">
    <property type="protein sequence ID" value="KAK7601398.1"/>
    <property type="molecule type" value="Genomic_DNA"/>
</dbReference>
<keyword evidence="2" id="KW-1185">Reference proteome</keyword>
<accession>A0AAN9Y699</accession>
<sequence>MTCMLECMVTGNDHMNISAFRTQFYQRSFSNLTGQSTLQADHSTLVARGYHHLPIPNELERAYKWESEYQPIPKFVPPNNWPFLHAPPEMLLLEEWW</sequence>
<organism evidence="1 2">
    <name type="scientific">Parthenolecanium corni</name>
    <dbReference type="NCBI Taxonomy" id="536013"/>
    <lineage>
        <taxon>Eukaryota</taxon>
        <taxon>Metazoa</taxon>
        <taxon>Ecdysozoa</taxon>
        <taxon>Arthropoda</taxon>
        <taxon>Hexapoda</taxon>
        <taxon>Insecta</taxon>
        <taxon>Pterygota</taxon>
        <taxon>Neoptera</taxon>
        <taxon>Paraneoptera</taxon>
        <taxon>Hemiptera</taxon>
        <taxon>Sternorrhyncha</taxon>
        <taxon>Coccoidea</taxon>
        <taxon>Coccidae</taxon>
        <taxon>Parthenolecanium</taxon>
    </lineage>
</organism>
<comment type="caution">
    <text evidence="1">The sequence shown here is derived from an EMBL/GenBank/DDBJ whole genome shotgun (WGS) entry which is preliminary data.</text>
</comment>
<protein>
    <submittedName>
        <fullName evidence="1">Uncharacterized protein</fullName>
    </submittedName>
</protein>
<proteinExistence type="predicted"/>